<comment type="pathway">
    <text evidence="4">Amino-acid biosynthesis; D-alanine biosynthesis; D-alanine from L-alanine: step 1/1.</text>
</comment>
<dbReference type="PROSITE" id="PS00395">
    <property type="entry name" value="ALANINE_RACEMASE"/>
    <property type="match status" value="1"/>
</dbReference>
<dbReference type="RefSeq" id="WP_097798175.1">
    <property type="nucleotide sequence ID" value="NZ_CP025570.1"/>
</dbReference>
<dbReference type="Gene3D" id="2.40.37.10">
    <property type="entry name" value="Lyase, Ornithine Decarboxylase, Chain A, domain 1"/>
    <property type="match status" value="1"/>
</dbReference>
<evidence type="ECO:0000313" key="8">
    <source>
        <dbReference type="EMBL" id="AZZ38570.1"/>
    </source>
</evidence>
<dbReference type="SUPFAM" id="SSF50621">
    <property type="entry name" value="Alanine racemase C-terminal domain-like"/>
    <property type="match status" value="1"/>
</dbReference>
<comment type="cofactor">
    <cofactor evidence="1 4 5">
        <name>pyridoxal 5'-phosphate</name>
        <dbReference type="ChEBI" id="CHEBI:597326"/>
    </cofactor>
</comment>
<evidence type="ECO:0000256" key="2">
    <source>
        <dbReference type="ARBA" id="ARBA00022898"/>
    </source>
</evidence>
<dbReference type="Pfam" id="PF01168">
    <property type="entry name" value="Ala_racemase_N"/>
    <property type="match status" value="1"/>
</dbReference>
<dbReference type="GO" id="GO:0008784">
    <property type="term" value="F:alanine racemase activity"/>
    <property type="evidence" value="ECO:0007669"/>
    <property type="project" value="UniProtKB-UniRule"/>
</dbReference>
<dbReference type="HAMAP" id="MF_01201">
    <property type="entry name" value="Ala_racemase"/>
    <property type="match status" value="1"/>
</dbReference>
<dbReference type="GO" id="GO:0005829">
    <property type="term" value="C:cytosol"/>
    <property type="evidence" value="ECO:0007669"/>
    <property type="project" value="TreeGrafter"/>
</dbReference>
<dbReference type="EMBL" id="CP025570">
    <property type="protein sequence ID" value="AZZ38570.1"/>
    <property type="molecule type" value="Genomic_DNA"/>
</dbReference>
<comment type="similarity">
    <text evidence="4">Belongs to the alanine racemase family.</text>
</comment>
<keyword evidence="3 4" id="KW-0413">Isomerase</keyword>
<evidence type="ECO:0000256" key="3">
    <source>
        <dbReference type="ARBA" id="ARBA00023235"/>
    </source>
</evidence>
<dbReference type="PANTHER" id="PTHR30511">
    <property type="entry name" value="ALANINE RACEMASE"/>
    <property type="match status" value="1"/>
</dbReference>
<gene>
    <name evidence="8" type="primary">alr</name>
    <name evidence="8" type="ORF">C0Z10_01050</name>
</gene>
<dbReference type="InterPro" id="IPR020622">
    <property type="entry name" value="Ala_racemase_pyridoxalP-BS"/>
</dbReference>
<dbReference type="InterPro" id="IPR001608">
    <property type="entry name" value="Ala_racemase_N"/>
</dbReference>
<dbReference type="UniPathway" id="UPA00042">
    <property type="reaction ID" value="UER00497"/>
</dbReference>
<feature type="active site" description="Proton acceptor; specific for D-alanine" evidence="4">
    <location>
        <position position="38"/>
    </location>
</feature>
<dbReference type="GO" id="GO:0030632">
    <property type="term" value="P:D-alanine biosynthetic process"/>
    <property type="evidence" value="ECO:0007669"/>
    <property type="project" value="UniProtKB-UniRule"/>
</dbReference>
<dbReference type="Proteomes" id="UP000285875">
    <property type="component" value="Chromosome"/>
</dbReference>
<dbReference type="CDD" id="cd00430">
    <property type="entry name" value="PLPDE_III_AR"/>
    <property type="match status" value="1"/>
</dbReference>
<name>A0A3T0RXG8_9ACTN</name>
<reference evidence="9" key="1">
    <citation type="submission" date="2017-12" db="EMBL/GenBank/DDBJ databases">
        <title>Whole genome sequencing of Acidipropionibacterium jensenii strains JS279 and JS280.</title>
        <authorList>
            <person name="Deptula P."/>
            <person name="Laine P."/>
            <person name="Smolander O.-P."/>
            <person name="Paulin L."/>
            <person name="Auvinen P."/>
            <person name="Varmanen P."/>
        </authorList>
    </citation>
    <scope>NUCLEOTIDE SEQUENCE [LARGE SCALE GENOMIC DNA]</scope>
    <source>
        <strain evidence="9">JS280</strain>
    </source>
</reference>
<protein>
    <recommendedName>
        <fullName evidence="4">Alanine racemase</fullName>
        <ecNumber evidence="4">5.1.1.1</ecNumber>
    </recommendedName>
</protein>
<feature type="domain" description="Alanine racemase C-terminal" evidence="7">
    <location>
        <begin position="248"/>
        <end position="376"/>
    </location>
</feature>
<comment type="function">
    <text evidence="4">Catalyzes the interconversion of L-alanine and D-alanine. May also act on other amino acids.</text>
</comment>
<dbReference type="InterPro" id="IPR011079">
    <property type="entry name" value="Ala_racemase_C"/>
</dbReference>
<organism evidence="8 9">
    <name type="scientific">Acidipropionibacterium jensenii</name>
    <dbReference type="NCBI Taxonomy" id="1749"/>
    <lineage>
        <taxon>Bacteria</taxon>
        <taxon>Bacillati</taxon>
        <taxon>Actinomycetota</taxon>
        <taxon>Actinomycetes</taxon>
        <taxon>Propionibacteriales</taxon>
        <taxon>Propionibacteriaceae</taxon>
        <taxon>Acidipropionibacterium</taxon>
    </lineage>
</organism>
<sequence>MSRCPSPSRATVDLSAIVANLALVRQRAGDRNVLFAVKADAYGHGAVAVAREVEATGAADWLAVATVAEGQELVEAGIGLPILKLSPADPWDLDAAVRAGLRLTVLDAETVGQVEEASARCGLHTRVHIGVDSGMGRIGLPPERLGEVVAAVDHSAHLDLEGVFTHLPISDVPTGRAFTIAQIGRFLDAVETAQEDRGPIPQVHMANSGAILGHDLTGTTMVRAGIVGYGYDPDPGGPNSQGIGLRPALSWTSHISFLKTVEAGTTIGYGRTWTAPSRTVIATVPVGYADGYPRRLSSRGPVLIGGRRHLVAGRVCMDQIMVDLGPDADAAIGDEVVMIGSQGDAVVTADELAGLTGTISYEITCDISKRVDRVWVGGTA</sequence>
<dbReference type="PRINTS" id="PR00992">
    <property type="entry name" value="ALARACEMASE"/>
</dbReference>
<dbReference type="EC" id="5.1.1.1" evidence="4"/>
<dbReference type="SMART" id="SM01005">
    <property type="entry name" value="Ala_racemase_C"/>
    <property type="match status" value="1"/>
</dbReference>
<dbReference type="KEGG" id="aji:C0Z10_01050"/>
<evidence type="ECO:0000256" key="6">
    <source>
        <dbReference type="PIRSR" id="PIRSR600821-52"/>
    </source>
</evidence>
<dbReference type="GO" id="GO:0030170">
    <property type="term" value="F:pyridoxal phosphate binding"/>
    <property type="evidence" value="ECO:0007669"/>
    <property type="project" value="UniProtKB-UniRule"/>
</dbReference>
<dbReference type="NCBIfam" id="TIGR00492">
    <property type="entry name" value="alr"/>
    <property type="match status" value="1"/>
</dbReference>
<evidence type="ECO:0000256" key="1">
    <source>
        <dbReference type="ARBA" id="ARBA00001933"/>
    </source>
</evidence>
<evidence type="ECO:0000313" key="9">
    <source>
        <dbReference type="Proteomes" id="UP000285875"/>
    </source>
</evidence>
<accession>A0A3T0RXG8</accession>
<comment type="catalytic activity">
    <reaction evidence="4">
        <text>L-alanine = D-alanine</text>
        <dbReference type="Rhea" id="RHEA:20249"/>
        <dbReference type="ChEBI" id="CHEBI:57416"/>
        <dbReference type="ChEBI" id="CHEBI:57972"/>
        <dbReference type="EC" id="5.1.1.1"/>
    </reaction>
</comment>
<dbReference type="AlphaFoldDB" id="A0A3T0RXG8"/>
<evidence type="ECO:0000256" key="5">
    <source>
        <dbReference type="PIRSR" id="PIRSR600821-50"/>
    </source>
</evidence>
<feature type="active site" description="Proton acceptor; specific for L-alanine" evidence="4">
    <location>
        <position position="269"/>
    </location>
</feature>
<evidence type="ECO:0000259" key="7">
    <source>
        <dbReference type="SMART" id="SM01005"/>
    </source>
</evidence>
<evidence type="ECO:0000256" key="4">
    <source>
        <dbReference type="HAMAP-Rule" id="MF_01201"/>
    </source>
</evidence>
<dbReference type="Pfam" id="PF00842">
    <property type="entry name" value="Ala_racemase_C"/>
    <property type="match status" value="1"/>
</dbReference>
<dbReference type="Gene3D" id="3.20.20.10">
    <property type="entry name" value="Alanine racemase"/>
    <property type="match status" value="1"/>
</dbReference>
<feature type="binding site" evidence="4 6">
    <location>
        <position position="317"/>
    </location>
    <ligand>
        <name>substrate</name>
    </ligand>
</feature>
<feature type="binding site" evidence="4 6">
    <location>
        <position position="137"/>
    </location>
    <ligand>
        <name>substrate</name>
    </ligand>
</feature>
<dbReference type="PANTHER" id="PTHR30511:SF0">
    <property type="entry name" value="ALANINE RACEMASE, CATABOLIC-RELATED"/>
    <property type="match status" value="1"/>
</dbReference>
<feature type="modified residue" description="N6-(pyridoxal phosphate)lysine" evidence="4 5">
    <location>
        <position position="38"/>
    </location>
</feature>
<dbReference type="SUPFAM" id="SSF51419">
    <property type="entry name" value="PLP-binding barrel"/>
    <property type="match status" value="1"/>
</dbReference>
<dbReference type="InterPro" id="IPR000821">
    <property type="entry name" value="Ala_racemase"/>
</dbReference>
<proteinExistence type="inferred from homology"/>
<keyword evidence="2 4" id="KW-0663">Pyridoxal phosphate</keyword>
<dbReference type="InterPro" id="IPR009006">
    <property type="entry name" value="Ala_racemase/Decarboxylase_C"/>
</dbReference>
<dbReference type="InterPro" id="IPR029066">
    <property type="entry name" value="PLP-binding_barrel"/>
</dbReference>